<dbReference type="InterPro" id="IPR012349">
    <property type="entry name" value="Split_barrel_FMN-bd"/>
</dbReference>
<proteinExistence type="predicted"/>
<dbReference type="Proteomes" id="UP001500596">
    <property type="component" value="Unassembled WGS sequence"/>
</dbReference>
<dbReference type="Pfam" id="PF12900">
    <property type="entry name" value="Pyridox_ox_2"/>
    <property type="match status" value="1"/>
</dbReference>
<dbReference type="RefSeq" id="WP_344051586.1">
    <property type="nucleotide sequence ID" value="NZ_BAAAPK010000001.1"/>
</dbReference>
<comment type="caution">
    <text evidence="1">The sequence shown here is derived from an EMBL/GenBank/DDBJ whole genome shotgun (WGS) entry which is preliminary data.</text>
</comment>
<protein>
    <submittedName>
        <fullName evidence="1">Pyridoxamine 5'-phosphate oxidase family protein</fullName>
    </submittedName>
</protein>
<dbReference type="InterPro" id="IPR024747">
    <property type="entry name" value="Pyridox_Oxase-rel"/>
</dbReference>
<accession>A0ABP4S2V7</accession>
<sequence length="149" mass="16661">MDVEDDVVTEMTPEECWHLLAHAQLGRLALSVRDDVDIFPINFVAHDGALYFRTSPGSKLAELTANPRVALEADRYDDEVAASVVAKGVAERLDAQDDIDRADTLGLEPWIPTLKYRWVRITPTRLSGRRFRRAPEPDRYAVVDGGPTS</sequence>
<organism evidence="1 2">
    <name type="scientific">Microbacterium lacus</name>
    <dbReference type="NCBI Taxonomy" id="415217"/>
    <lineage>
        <taxon>Bacteria</taxon>
        <taxon>Bacillati</taxon>
        <taxon>Actinomycetota</taxon>
        <taxon>Actinomycetes</taxon>
        <taxon>Micrococcales</taxon>
        <taxon>Microbacteriaceae</taxon>
        <taxon>Microbacterium</taxon>
    </lineage>
</organism>
<dbReference type="Gene3D" id="2.30.110.10">
    <property type="entry name" value="Electron Transport, Fmn-binding Protein, Chain A"/>
    <property type="match status" value="1"/>
</dbReference>
<reference evidence="2" key="1">
    <citation type="journal article" date="2019" name="Int. J. Syst. Evol. Microbiol.">
        <title>The Global Catalogue of Microorganisms (GCM) 10K type strain sequencing project: providing services to taxonomists for standard genome sequencing and annotation.</title>
        <authorList>
            <consortium name="The Broad Institute Genomics Platform"/>
            <consortium name="The Broad Institute Genome Sequencing Center for Infectious Disease"/>
            <person name="Wu L."/>
            <person name="Ma J."/>
        </authorList>
    </citation>
    <scope>NUCLEOTIDE SEQUENCE [LARGE SCALE GENOMIC DNA]</scope>
    <source>
        <strain evidence="2">JCM 15575</strain>
    </source>
</reference>
<name>A0ABP4S2V7_9MICO</name>
<dbReference type="SUPFAM" id="SSF50475">
    <property type="entry name" value="FMN-binding split barrel"/>
    <property type="match status" value="1"/>
</dbReference>
<gene>
    <name evidence="1" type="ORF">GCM10009807_06650</name>
</gene>
<keyword evidence="2" id="KW-1185">Reference proteome</keyword>
<dbReference type="EMBL" id="BAAAPK010000001">
    <property type="protein sequence ID" value="GAA1665172.1"/>
    <property type="molecule type" value="Genomic_DNA"/>
</dbReference>
<evidence type="ECO:0000313" key="2">
    <source>
        <dbReference type="Proteomes" id="UP001500596"/>
    </source>
</evidence>
<evidence type="ECO:0000313" key="1">
    <source>
        <dbReference type="EMBL" id="GAA1665172.1"/>
    </source>
</evidence>